<evidence type="ECO:0000256" key="1">
    <source>
        <dbReference type="SAM" id="MobiDB-lite"/>
    </source>
</evidence>
<feature type="region of interest" description="Disordered" evidence="1">
    <location>
        <begin position="72"/>
        <end position="94"/>
    </location>
</feature>
<protein>
    <submittedName>
        <fullName evidence="2">Uncharacterized protein</fullName>
    </submittedName>
</protein>
<dbReference type="Proteomes" id="UP000223738">
    <property type="component" value="Segment"/>
</dbReference>
<name>A0A1S5R1N7_9CAUD</name>
<gene>
    <name evidence="2" type="ORF">PMW_205</name>
</gene>
<accession>A0A1S5R1N7</accession>
<organism evidence="2 3">
    <name type="scientific">Pseudomonas phage phiPMW</name>
    <dbReference type="NCBI Taxonomy" id="1815582"/>
    <lineage>
        <taxon>Viruses</taxon>
        <taxon>Duplodnaviria</taxon>
        <taxon>Heunggongvirae</taxon>
        <taxon>Uroviricota</taxon>
        <taxon>Caudoviricetes</taxon>
        <taxon>Plaisancevirus</taxon>
        <taxon>Plaisancevirus PMW</taxon>
    </lineage>
</organism>
<evidence type="ECO:0000313" key="2">
    <source>
        <dbReference type="EMBL" id="ANA49330.1"/>
    </source>
</evidence>
<proteinExistence type="predicted"/>
<reference evidence="2 3" key="1">
    <citation type="submission" date="2016-03" db="EMBL/GenBank/DDBJ databases">
        <title>Characterization of pf16 and phiPMW: Two novel phages infecting Pseudomonas putida PpG1.</title>
        <authorList>
            <person name="Magill D.J."/>
            <person name="Krylov V.N."/>
            <person name="Allen C.C.R."/>
            <person name="McGrath J.W."/>
            <person name="Quinn J.P."/>
            <person name="Kulakov L.A."/>
        </authorList>
    </citation>
    <scope>NUCLEOTIDE SEQUENCE [LARGE SCALE GENOMIC DNA]</scope>
</reference>
<sequence>MNPVQGPHFQGNIATFGLLTMVEVQKLVEENLLSTYSVMDMGEETEDGMILHTLSFPMRTEHHKMYEKEIREHNKKLASESENGDNEPTPPSVA</sequence>
<dbReference type="EMBL" id="KU862660">
    <property type="protein sequence ID" value="ANA49330.1"/>
    <property type="molecule type" value="Genomic_DNA"/>
</dbReference>
<keyword evidence="3" id="KW-1185">Reference proteome</keyword>
<evidence type="ECO:0000313" key="3">
    <source>
        <dbReference type="Proteomes" id="UP000223738"/>
    </source>
</evidence>